<organism evidence="6 7">
    <name type="scientific">Dielma fastidiosa</name>
    <dbReference type="NCBI Taxonomy" id="1034346"/>
    <lineage>
        <taxon>Bacteria</taxon>
        <taxon>Bacillati</taxon>
        <taxon>Bacillota</taxon>
        <taxon>Erysipelotrichia</taxon>
        <taxon>Erysipelotrichales</taxon>
        <taxon>Erysipelotrichaceae</taxon>
        <taxon>Dielma</taxon>
    </lineage>
</organism>
<dbReference type="AlphaFoldDB" id="A0A318KP97"/>
<sequence length="339" mass="36242">MMKKFMNKAEDFIPEMLAGYYAAHPDYVKPVDNNLRCLCAVHKKPGKVALATGGGSGHLPLFLGYVGKGMLDGCAIGGVFQSPSADEMLNVTKAIDQGSGVLYIYGNYNGDIFNFTMAAEMADMEADIEVRSIIAGEDAASGPRAAAGEKNVRRGVAGIFFVYKIAGAAADQLLPLDEVERLAKKASERVSTMGAALTPCTVPRIGHPSFTIGDDEMEIGMGIHGEAGLRRGPLLSADAIVEEILPALIDDLKLNAQDEAAVLINGLGATPLEEQYLINRKVNELLTKAGISVYKTYVGEYATSLEMAGMSITLFKLDDELKPLLDAQADTPLFKQFGR</sequence>
<evidence type="ECO:0000313" key="6">
    <source>
        <dbReference type="EMBL" id="PXX79671.1"/>
    </source>
</evidence>
<dbReference type="InterPro" id="IPR050861">
    <property type="entry name" value="Dihydroxyacetone_Kinase"/>
</dbReference>
<dbReference type="SUPFAM" id="SSF82549">
    <property type="entry name" value="DAK1/DegV-like"/>
    <property type="match status" value="1"/>
</dbReference>
<evidence type="ECO:0000259" key="5">
    <source>
        <dbReference type="PROSITE" id="PS51481"/>
    </source>
</evidence>
<reference evidence="6 7" key="1">
    <citation type="submission" date="2018-05" db="EMBL/GenBank/DDBJ databases">
        <title>Genomic Encyclopedia of Type Strains, Phase IV (KMG-IV): sequencing the most valuable type-strain genomes for metagenomic binning, comparative biology and taxonomic classification.</title>
        <authorList>
            <person name="Goeker M."/>
        </authorList>
    </citation>
    <scope>NUCLEOTIDE SEQUENCE [LARGE SCALE GENOMIC DNA]</scope>
    <source>
        <strain evidence="6 7">JC118</strain>
    </source>
</reference>
<keyword evidence="4" id="KW-0067">ATP-binding</keyword>
<evidence type="ECO:0000256" key="2">
    <source>
        <dbReference type="ARBA" id="ARBA00022741"/>
    </source>
</evidence>
<dbReference type="InterPro" id="IPR004006">
    <property type="entry name" value="DhaK_dom"/>
</dbReference>
<keyword evidence="1" id="KW-0808">Transferase</keyword>
<dbReference type="STRING" id="1034346.GCA_000313565_00737"/>
<dbReference type="Gene3D" id="3.30.1180.20">
    <property type="entry name" value="Dihydroxyacetone kinase, domain 2"/>
    <property type="match status" value="1"/>
</dbReference>
<evidence type="ECO:0000256" key="4">
    <source>
        <dbReference type="ARBA" id="ARBA00022840"/>
    </source>
</evidence>
<dbReference type="PROSITE" id="PS51481">
    <property type="entry name" value="DHAK"/>
    <property type="match status" value="1"/>
</dbReference>
<feature type="domain" description="DhaK" evidence="5">
    <location>
        <begin position="8"/>
        <end position="334"/>
    </location>
</feature>
<dbReference type="Gene3D" id="3.40.50.10440">
    <property type="entry name" value="Dihydroxyacetone kinase, domain 1"/>
    <property type="match status" value="1"/>
</dbReference>
<dbReference type="RefSeq" id="WP_022937046.1">
    <property type="nucleotide sequence ID" value="NZ_QJKH01000005.1"/>
</dbReference>
<dbReference type="FunFam" id="3.40.50.10440:FF:000001">
    <property type="entry name" value="Dihydroxyacetone kinase, DhaK subunit"/>
    <property type="match status" value="1"/>
</dbReference>
<name>A0A318KP97_9FIRM</name>
<dbReference type="EMBL" id="QJKH01000005">
    <property type="protein sequence ID" value="PXX79671.1"/>
    <property type="molecule type" value="Genomic_DNA"/>
</dbReference>
<dbReference type="FunFam" id="3.30.1180.20:FF:000001">
    <property type="entry name" value="Dihydroxyacetone kinase 1"/>
    <property type="match status" value="1"/>
</dbReference>
<dbReference type="PANTHER" id="PTHR28629">
    <property type="entry name" value="TRIOKINASE/FMN CYCLASE"/>
    <property type="match status" value="1"/>
</dbReference>
<dbReference type="PANTHER" id="PTHR28629:SF4">
    <property type="entry name" value="TRIOKINASE_FMN CYCLASE"/>
    <property type="match status" value="1"/>
</dbReference>
<accession>A0A318KP97</accession>
<dbReference type="GO" id="GO:0005829">
    <property type="term" value="C:cytosol"/>
    <property type="evidence" value="ECO:0007669"/>
    <property type="project" value="TreeGrafter"/>
</dbReference>
<dbReference type="GO" id="GO:0019563">
    <property type="term" value="P:glycerol catabolic process"/>
    <property type="evidence" value="ECO:0007669"/>
    <property type="project" value="TreeGrafter"/>
</dbReference>
<gene>
    <name evidence="6" type="ORF">DES51_105145</name>
</gene>
<dbReference type="GO" id="GO:0005524">
    <property type="term" value="F:ATP binding"/>
    <property type="evidence" value="ECO:0007669"/>
    <property type="project" value="UniProtKB-KW"/>
</dbReference>
<keyword evidence="3 6" id="KW-0418">Kinase</keyword>
<protein>
    <submittedName>
        <fullName evidence="6">Dihydroxyacetone kinase DhaK subunit</fullName>
    </submittedName>
</protein>
<evidence type="ECO:0000256" key="1">
    <source>
        <dbReference type="ARBA" id="ARBA00022679"/>
    </source>
</evidence>
<keyword evidence="7" id="KW-1185">Reference proteome</keyword>
<evidence type="ECO:0000313" key="7">
    <source>
        <dbReference type="Proteomes" id="UP000247612"/>
    </source>
</evidence>
<evidence type="ECO:0000256" key="3">
    <source>
        <dbReference type="ARBA" id="ARBA00022777"/>
    </source>
</evidence>
<dbReference type="Proteomes" id="UP000247612">
    <property type="component" value="Unassembled WGS sequence"/>
</dbReference>
<proteinExistence type="predicted"/>
<keyword evidence="2" id="KW-0547">Nucleotide-binding</keyword>
<dbReference type="GO" id="GO:0004371">
    <property type="term" value="F:glycerone kinase activity"/>
    <property type="evidence" value="ECO:0007669"/>
    <property type="project" value="InterPro"/>
</dbReference>
<dbReference type="Pfam" id="PF02733">
    <property type="entry name" value="Dak1"/>
    <property type="match status" value="1"/>
</dbReference>
<comment type="caution">
    <text evidence="6">The sequence shown here is derived from an EMBL/GenBank/DDBJ whole genome shotgun (WGS) entry which is preliminary data.</text>
</comment>